<reference evidence="1" key="1">
    <citation type="submission" date="2021-07" db="EMBL/GenBank/DDBJ databases">
        <title>Complete genome sequence of Crassaminicella sp. 143-21, isolated from a deep-sea hydrothermal vent.</title>
        <authorList>
            <person name="Li X."/>
        </authorList>
    </citation>
    <scope>NUCLEOTIDE SEQUENCE</scope>
    <source>
        <strain evidence="1">143-21</strain>
    </source>
</reference>
<gene>
    <name evidence="1" type="ORF">KVH43_03640</name>
</gene>
<sequence>MCIRIVSLSITPKEALELLMGEIDGDLIHYEYHQIKENIGFGSVVFEKFYSRGKSQRMMIVNTENLENVTNATIILSSNWEEYSYDLDFEIWDECMEELMEILDEYIIDEKIE</sequence>
<evidence type="ECO:0000313" key="1">
    <source>
        <dbReference type="EMBL" id="QXM06826.1"/>
    </source>
</evidence>
<protein>
    <submittedName>
        <fullName evidence="1">Uncharacterized protein</fullName>
    </submittedName>
</protein>
<proteinExistence type="predicted"/>
<dbReference type="Proteomes" id="UP000886818">
    <property type="component" value="Chromosome"/>
</dbReference>
<keyword evidence="2" id="KW-1185">Reference proteome</keyword>
<accession>A0ABX8RDI1</accession>
<evidence type="ECO:0000313" key="2">
    <source>
        <dbReference type="Proteomes" id="UP000886818"/>
    </source>
</evidence>
<dbReference type="EMBL" id="CP078093">
    <property type="protein sequence ID" value="QXM06826.1"/>
    <property type="molecule type" value="Genomic_DNA"/>
</dbReference>
<organism evidence="1 2">
    <name type="scientific">Crassaminicella indica</name>
    <dbReference type="NCBI Taxonomy" id="2855394"/>
    <lineage>
        <taxon>Bacteria</taxon>
        <taxon>Bacillati</taxon>
        <taxon>Bacillota</taxon>
        <taxon>Clostridia</taxon>
        <taxon>Eubacteriales</taxon>
        <taxon>Clostridiaceae</taxon>
        <taxon>Crassaminicella</taxon>
    </lineage>
</organism>
<dbReference type="RefSeq" id="WP_218283519.1">
    <property type="nucleotide sequence ID" value="NZ_CP078093.1"/>
</dbReference>
<name>A0ABX8RDI1_9CLOT</name>